<dbReference type="Gene3D" id="2.40.40.20">
    <property type="match status" value="1"/>
</dbReference>
<dbReference type="InterPro" id="IPR006657">
    <property type="entry name" value="MoPterin_dinucl-bd_dom"/>
</dbReference>
<dbReference type="EMBL" id="DSEU01000072">
    <property type="protein sequence ID" value="HEM68010.1"/>
    <property type="molecule type" value="Genomic_DNA"/>
</dbReference>
<sequence>MSVSFVGCPRDCYDTCRLRVVVEGGRLKSVAGADDEVVQGVTCPRAAKDVERVYSSLRVFYPAVNTGFGFRRVDWDSALELLTSRLLEVIERWGPEKVLFLEYAGNRGVLTRYASRRLWNYLGVTQTDGSICDASGDKALRLVYGSTYGVFPHEIDNLRMVVAWGFNVAVSALHLWRRVLGVKERGGIIYTVDVRLTENARLSNKFIKVRPGSDGYLALGIAKYLIDHNLVNRDFIERYTYGFNELVKHLENYSLDVVEKVTGVPKEVIAEFAEDLAKHKPFAILIGYGLQRRRGGGEIVRSIAIIPALLGIHRGFYYSNTDGLPINLAGVTGADKWGPKKIVSMERIAEEVYRGEYKFIYIHLHNPAATLPNSHKFIEGVKRDDVFVVVHETHWSDTARVADLVLPAPTFFEKLDAVFSYSHNVVYLNKPVIDPLGEALGEYQLMCEITKRIAREAYNEICLDPFEILRIAFGDEILKKLIEQGYAVLEPKPKNVYQTPTGRIELYSTQAVKEGLPPLPTPPPGEEIDEDEFILITSAHIKYIHTQFEEVYGGVPAELHISPEDAEKLGILDGDIVEVFNERASFIARAVIDKGLQRGVLWMPRHARGLNGFRVSALMSDDVDAYSGAVLNSTRVRVRKLGRVT</sequence>
<dbReference type="Gene3D" id="3.40.50.740">
    <property type="match status" value="1"/>
</dbReference>
<dbReference type="GO" id="GO:0051536">
    <property type="term" value="F:iron-sulfur cluster binding"/>
    <property type="evidence" value="ECO:0007669"/>
    <property type="project" value="UniProtKB-KW"/>
</dbReference>
<evidence type="ECO:0000256" key="1">
    <source>
        <dbReference type="ARBA" id="ARBA00010312"/>
    </source>
</evidence>
<dbReference type="Gene3D" id="3.40.228.10">
    <property type="entry name" value="Dimethylsulfoxide Reductase, domain 2"/>
    <property type="match status" value="1"/>
</dbReference>
<evidence type="ECO:0000313" key="6">
    <source>
        <dbReference type="EMBL" id="HEM68010.1"/>
    </source>
</evidence>
<dbReference type="SUPFAM" id="SSF53706">
    <property type="entry name" value="Formate dehydrogenase/DMSO reductase, domains 1-3"/>
    <property type="match status" value="1"/>
</dbReference>
<dbReference type="Gene3D" id="3.30.2070.10">
    <property type="entry name" value="Formate dehydrogenase/DMSO reductase"/>
    <property type="match status" value="1"/>
</dbReference>
<dbReference type="GO" id="GO:0046872">
    <property type="term" value="F:metal ion binding"/>
    <property type="evidence" value="ECO:0007669"/>
    <property type="project" value="UniProtKB-KW"/>
</dbReference>
<dbReference type="InterPro" id="IPR050612">
    <property type="entry name" value="Prok_Mopterin_Oxidored"/>
</dbReference>
<dbReference type="GO" id="GO:0043546">
    <property type="term" value="F:molybdopterin cofactor binding"/>
    <property type="evidence" value="ECO:0007669"/>
    <property type="project" value="InterPro"/>
</dbReference>
<feature type="domain" description="4Fe-4S Mo/W bis-MGD-type" evidence="5">
    <location>
        <begin position="1"/>
        <end position="55"/>
    </location>
</feature>
<dbReference type="AlphaFoldDB" id="A0A7J2U592"/>
<dbReference type="CDD" id="cd02775">
    <property type="entry name" value="MopB_CT"/>
    <property type="match status" value="1"/>
</dbReference>
<proteinExistence type="inferred from homology"/>
<dbReference type="PANTHER" id="PTHR43742:SF6">
    <property type="entry name" value="OXIDOREDUCTASE YYAE-RELATED"/>
    <property type="match status" value="1"/>
</dbReference>
<dbReference type="SUPFAM" id="SSF50692">
    <property type="entry name" value="ADC-like"/>
    <property type="match status" value="1"/>
</dbReference>
<dbReference type="InterPro" id="IPR006656">
    <property type="entry name" value="Mopterin_OxRdtase"/>
</dbReference>
<gene>
    <name evidence="6" type="ORF">ENO26_10695</name>
</gene>
<dbReference type="Pfam" id="PF00384">
    <property type="entry name" value="Molybdopterin"/>
    <property type="match status" value="1"/>
</dbReference>
<dbReference type="InterPro" id="IPR009010">
    <property type="entry name" value="Asp_de-COase-like_dom_sf"/>
</dbReference>
<comment type="similarity">
    <text evidence="1">Belongs to the prokaryotic molybdopterin-containing oxidoreductase family.</text>
</comment>
<evidence type="ECO:0000259" key="5">
    <source>
        <dbReference type="SMART" id="SM00926"/>
    </source>
</evidence>
<dbReference type="InterPro" id="IPR006963">
    <property type="entry name" value="Mopterin_OxRdtase_4Fe-4S_dom"/>
</dbReference>
<keyword evidence="3" id="KW-0408">Iron</keyword>
<organism evidence="6">
    <name type="scientific">Ignisphaera aggregans</name>
    <dbReference type="NCBI Taxonomy" id="334771"/>
    <lineage>
        <taxon>Archaea</taxon>
        <taxon>Thermoproteota</taxon>
        <taxon>Thermoprotei</taxon>
        <taxon>Desulfurococcales</taxon>
        <taxon>Desulfurococcaceae</taxon>
        <taxon>Ignisphaera</taxon>
    </lineage>
</organism>
<dbReference type="PANTHER" id="PTHR43742">
    <property type="entry name" value="TRIMETHYLAMINE-N-OXIDE REDUCTASE"/>
    <property type="match status" value="1"/>
</dbReference>
<evidence type="ECO:0000256" key="4">
    <source>
        <dbReference type="ARBA" id="ARBA00023014"/>
    </source>
</evidence>
<dbReference type="GO" id="GO:0016491">
    <property type="term" value="F:oxidoreductase activity"/>
    <property type="evidence" value="ECO:0007669"/>
    <property type="project" value="InterPro"/>
</dbReference>
<dbReference type="Gene3D" id="2.20.25.90">
    <property type="entry name" value="ADC-like domains"/>
    <property type="match status" value="1"/>
</dbReference>
<name>A0A7J2U592_9CREN</name>
<evidence type="ECO:0000256" key="3">
    <source>
        <dbReference type="ARBA" id="ARBA00023004"/>
    </source>
</evidence>
<dbReference type="SMART" id="SM00926">
    <property type="entry name" value="Molybdop_Fe4S4"/>
    <property type="match status" value="1"/>
</dbReference>
<dbReference type="Pfam" id="PF01568">
    <property type="entry name" value="Molydop_binding"/>
    <property type="match status" value="1"/>
</dbReference>
<keyword evidence="2" id="KW-0479">Metal-binding</keyword>
<evidence type="ECO:0000256" key="2">
    <source>
        <dbReference type="ARBA" id="ARBA00022723"/>
    </source>
</evidence>
<keyword evidence="4" id="KW-0411">Iron-sulfur</keyword>
<accession>A0A7J2U592</accession>
<reference evidence="6" key="1">
    <citation type="journal article" date="2020" name="mSystems">
        <title>Genome- and Community-Level Interaction Insights into Carbon Utilization and Element Cycling Functions of Hydrothermarchaeota in Hydrothermal Sediment.</title>
        <authorList>
            <person name="Zhou Z."/>
            <person name="Liu Y."/>
            <person name="Xu W."/>
            <person name="Pan J."/>
            <person name="Luo Z.H."/>
            <person name="Li M."/>
        </authorList>
    </citation>
    <scope>NUCLEOTIDE SEQUENCE [LARGE SCALE GENOMIC DNA]</scope>
    <source>
        <strain evidence="6">SpSt-125</strain>
    </source>
</reference>
<protein>
    <submittedName>
        <fullName evidence="6">Formate dehydrogenase</fullName>
    </submittedName>
</protein>
<comment type="caution">
    <text evidence="6">The sequence shown here is derived from an EMBL/GenBank/DDBJ whole genome shotgun (WGS) entry which is preliminary data.</text>
</comment>